<feature type="region of interest" description="Disordered" evidence="1">
    <location>
        <begin position="111"/>
        <end position="130"/>
    </location>
</feature>
<name>A0ABX1RJS9_9PSEU</name>
<dbReference type="EMBL" id="JAAXKY010000069">
    <property type="protein sequence ID" value="NMH79478.1"/>
    <property type="molecule type" value="Genomic_DNA"/>
</dbReference>
<comment type="caution">
    <text evidence="3">The sequence shown here is derived from an EMBL/GenBank/DDBJ whole genome shotgun (WGS) entry which is preliminary data.</text>
</comment>
<dbReference type="Pfam" id="PF08239">
    <property type="entry name" value="SH3_3"/>
    <property type="match status" value="1"/>
</dbReference>
<evidence type="ECO:0000259" key="2">
    <source>
        <dbReference type="Pfam" id="PF08239"/>
    </source>
</evidence>
<evidence type="ECO:0000256" key="1">
    <source>
        <dbReference type="SAM" id="MobiDB-lite"/>
    </source>
</evidence>
<protein>
    <submittedName>
        <fullName evidence="3">SH3 domain-containing protein</fullName>
    </submittedName>
</protein>
<sequence length="130" mass="13103">MNALTSLRYRPGRREAAVGAMVAVAAAGVMASVAGAAAGAAAPAGRCTENLNVRSAPDSRAEIIAVCTAGTEVHVGETHGGFVRLADLGGWTVAQYVTVPAVAASLPVQRTPDQDVALTPPPTPETDFHG</sequence>
<accession>A0ABX1RJS9</accession>
<dbReference type="RefSeq" id="WP_169397542.1">
    <property type="nucleotide sequence ID" value="NZ_BAAAJH010000004.1"/>
</dbReference>
<evidence type="ECO:0000313" key="3">
    <source>
        <dbReference type="EMBL" id="NMH79478.1"/>
    </source>
</evidence>
<feature type="domain" description="SH3b" evidence="2">
    <location>
        <begin position="50"/>
        <end position="96"/>
    </location>
</feature>
<dbReference type="Gene3D" id="2.30.30.40">
    <property type="entry name" value="SH3 Domains"/>
    <property type="match status" value="1"/>
</dbReference>
<reference evidence="3 4" key="1">
    <citation type="submission" date="2020-04" db="EMBL/GenBank/DDBJ databases">
        <authorList>
            <person name="Klaysubun C."/>
            <person name="Duangmal K."/>
            <person name="Lipun K."/>
        </authorList>
    </citation>
    <scope>NUCLEOTIDE SEQUENCE [LARGE SCALE GENOMIC DNA]</scope>
    <source>
        <strain evidence="3 4">JCM 11839</strain>
    </source>
</reference>
<dbReference type="Proteomes" id="UP001296706">
    <property type="component" value="Unassembled WGS sequence"/>
</dbReference>
<evidence type="ECO:0000313" key="4">
    <source>
        <dbReference type="Proteomes" id="UP001296706"/>
    </source>
</evidence>
<keyword evidence="4" id="KW-1185">Reference proteome</keyword>
<proteinExistence type="predicted"/>
<dbReference type="InterPro" id="IPR003646">
    <property type="entry name" value="SH3-like_bac-type"/>
</dbReference>
<organism evidence="3 4">
    <name type="scientific">Pseudonocardia xinjiangensis</name>
    <dbReference type="NCBI Taxonomy" id="75289"/>
    <lineage>
        <taxon>Bacteria</taxon>
        <taxon>Bacillati</taxon>
        <taxon>Actinomycetota</taxon>
        <taxon>Actinomycetes</taxon>
        <taxon>Pseudonocardiales</taxon>
        <taxon>Pseudonocardiaceae</taxon>
        <taxon>Pseudonocardia</taxon>
    </lineage>
</organism>
<gene>
    <name evidence="3" type="ORF">HF577_20585</name>
</gene>